<proteinExistence type="predicted"/>
<dbReference type="EMBL" id="NBAG03000375">
    <property type="protein sequence ID" value="PNI33235.1"/>
    <property type="molecule type" value="Genomic_DNA"/>
</dbReference>
<dbReference type="Proteomes" id="UP000236370">
    <property type="component" value="Unassembled WGS sequence"/>
</dbReference>
<feature type="non-terminal residue" evidence="2">
    <location>
        <position position="1"/>
    </location>
</feature>
<sequence length="63" mass="7078">ALTSEVCLKGLPKTQNGEIVQFKGWPRLKWVVTDSKYLSKPPKDWQPHISPAGTEPAYIEGKQ</sequence>
<reference evidence="2 3" key="1">
    <citation type="submission" date="2017-12" db="EMBL/GenBank/DDBJ databases">
        <title>High-resolution comparative analysis of great ape genomes.</title>
        <authorList>
            <person name="Pollen A."/>
            <person name="Hastie A."/>
            <person name="Hormozdiari F."/>
            <person name="Dougherty M."/>
            <person name="Liu R."/>
            <person name="Chaisson M."/>
            <person name="Hoppe E."/>
            <person name="Hill C."/>
            <person name="Pang A."/>
            <person name="Hillier L."/>
            <person name="Baker C."/>
            <person name="Armstrong J."/>
            <person name="Shendure J."/>
            <person name="Paten B."/>
            <person name="Wilson R."/>
            <person name="Chao H."/>
            <person name="Schneider V."/>
            <person name="Ventura M."/>
            <person name="Kronenberg Z."/>
            <person name="Murali S."/>
            <person name="Gordon D."/>
            <person name="Cantsilieris S."/>
            <person name="Munson K."/>
            <person name="Nelson B."/>
            <person name="Raja A."/>
            <person name="Underwood J."/>
            <person name="Diekhans M."/>
            <person name="Fiddes I."/>
            <person name="Haussler D."/>
            <person name="Eichler E."/>
        </authorList>
    </citation>
    <scope>NUCLEOTIDE SEQUENCE [LARGE SCALE GENOMIC DNA]</scope>
    <source>
        <strain evidence="2">Yerkes chimp pedigree #C0471</strain>
    </source>
</reference>
<gene>
    <name evidence="2" type="ORF">CK820_G0039663</name>
</gene>
<accession>A0A2J8KDY5</accession>
<protein>
    <submittedName>
        <fullName evidence="2">DIP2B isoform 2</fullName>
    </submittedName>
</protein>
<dbReference type="AlphaFoldDB" id="A0A2J8KDY5"/>
<dbReference type="PANTHER" id="PTHR22754:SF38">
    <property type="entry name" value="DISCO-INTERACTING PROTEIN 2 HOMOLOG B"/>
    <property type="match status" value="1"/>
</dbReference>
<evidence type="ECO:0000313" key="2">
    <source>
        <dbReference type="EMBL" id="PNI33235.1"/>
    </source>
</evidence>
<dbReference type="PANTHER" id="PTHR22754">
    <property type="entry name" value="DISCO-INTERACTING PROTEIN 2 DIP2 -RELATED"/>
    <property type="match status" value="1"/>
</dbReference>
<comment type="caution">
    <text evidence="2">The sequence shown here is derived from an EMBL/GenBank/DDBJ whole genome shotgun (WGS) entry which is preliminary data.</text>
</comment>
<evidence type="ECO:0000313" key="3">
    <source>
        <dbReference type="Proteomes" id="UP000236370"/>
    </source>
</evidence>
<feature type="region of interest" description="Disordered" evidence="1">
    <location>
        <begin position="42"/>
        <end position="63"/>
    </location>
</feature>
<name>A0A2J8KDY5_PANTR</name>
<evidence type="ECO:0000256" key="1">
    <source>
        <dbReference type="SAM" id="MobiDB-lite"/>
    </source>
</evidence>
<organism evidence="2 3">
    <name type="scientific">Pan troglodytes</name>
    <name type="common">Chimpanzee</name>
    <dbReference type="NCBI Taxonomy" id="9598"/>
    <lineage>
        <taxon>Eukaryota</taxon>
        <taxon>Metazoa</taxon>
        <taxon>Chordata</taxon>
        <taxon>Craniata</taxon>
        <taxon>Vertebrata</taxon>
        <taxon>Euteleostomi</taxon>
        <taxon>Mammalia</taxon>
        <taxon>Eutheria</taxon>
        <taxon>Euarchontoglires</taxon>
        <taxon>Primates</taxon>
        <taxon>Haplorrhini</taxon>
        <taxon>Catarrhini</taxon>
        <taxon>Hominidae</taxon>
        <taxon>Pan</taxon>
    </lineage>
</organism>